<dbReference type="InterPro" id="IPR003593">
    <property type="entry name" value="AAA+_ATPase"/>
</dbReference>
<name>E1R4M7_SEDSS</name>
<dbReference type="GO" id="GO:0140359">
    <property type="term" value="F:ABC-type transporter activity"/>
    <property type="evidence" value="ECO:0007669"/>
    <property type="project" value="InterPro"/>
</dbReference>
<evidence type="ECO:0000259" key="10">
    <source>
        <dbReference type="PROSITE" id="PS50893"/>
    </source>
</evidence>
<dbReference type="SUPFAM" id="SSF52540">
    <property type="entry name" value="P-loop containing nucleoside triphosphate hydrolases"/>
    <property type="match status" value="1"/>
</dbReference>
<dbReference type="KEGG" id="ssm:Spirs_3013"/>
<protein>
    <submittedName>
        <fullName evidence="12">Molybdate ABC transporter, ATPase subunit</fullName>
    </submittedName>
</protein>
<dbReference type="NCBIfam" id="TIGR02142">
    <property type="entry name" value="modC_ABC"/>
    <property type="match status" value="1"/>
</dbReference>
<dbReference type="InterPro" id="IPR008995">
    <property type="entry name" value="Mo/tungstate-bd_C_term_dom"/>
</dbReference>
<evidence type="ECO:0000256" key="6">
    <source>
        <dbReference type="ARBA" id="ARBA00022840"/>
    </source>
</evidence>
<dbReference type="PROSITE" id="PS00211">
    <property type="entry name" value="ABC_TRANSPORTER_1"/>
    <property type="match status" value="1"/>
</dbReference>
<dbReference type="SMART" id="SM00382">
    <property type="entry name" value="AAA"/>
    <property type="match status" value="1"/>
</dbReference>
<evidence type="ECO:0000313" key="12">
    <source>
        <dbReference type="EMBL" id="ADK82115.1"/>
    </source>
</evidence>
<dbReference type="Pfam" id="PF03459">
    <property type="entry name" value="TOBE"/>
    <property type="match status" value="1"/>
</dbReference>
<evidence type="ECO:0000256" key="5">
    <source>
        <dbReference type="ARBA" id="ARBA00022741"/>
    </source>
</evidence>
<dbReference type="HOGENOM" id="CLU_000604_1_1_12"/>
<keyword evidence="4" id="KW-0997">Cell inner membrane</keyword>
<dbReference type="GO" id="GO:0005524">
    <property type="term" value="F:ATP binding"/>
    <property type="evidence" value="ECO:0007669"/>
    <property type="project" value="UniProtKB-KW"/>
</dbReference>
<dbReference type="Gene3D" id="3.40.50.300">
    <property type="entry name" value="P-loop containing nucleotide triphosphate hydrolases"/>
    <property type="match status" value="1"/>
</dbReference>
<dbReference type="RefSeq" id="WP_013255574.1">
    <property type="nucleotide sequence ID" value="NC_014364.1"/>
</dbReference>
<keyword evidence="5" id="KW-0547">Nucleotide-binding</keyword>
<dbReference type="PANTHER" id="PTHR43514:SF4">
    <property type="entry name" value="ABC TRANSPORTER I FAMILY MEMBER 10"/>
    <property type="match status" value="1"/>
</dbReference>
<dbReference type="InterPro" id="IPR011868">
    <property type="entry name" value="ModC_ABC_ATP-bd"/>
</dbReference>
<evidence type="ECO:0000259" key="11">
    <source>
        <dbReference type="PROSITE" id="PS51866"/>
    </source>
</evidence>
<dbReference type="Proteomes" id="UP000002318">
    <property type="component" value="Chromosome"/>
</dbReference>
<evidence type="ECO:0000256" key="9">
    <source>
        <dbReference type="PROSITE-ProRule" id="PRU01213"/>
    </source>
</evidence>
<dbReference type="SUPFAM" id="SSF50331">
    <property type="entry name" value="MOP-like"/>
    <property type="match status" value="1"/>
</dbReference>
<keyword evidence="1" id="KW-0813">Transport</keyword>
<evidence type="ECO:0000256" key="2">
    <source>
        <dbReference type="ARBA" id="ARBA00022475"/>
    </source>
</evidence>
<organism evidence="12 13">
    <name type="scientific">Sediminispirochaeta smaragdinae (strain DSM 11293 / JCM 15392 / SEBR 4228)</name>
    <name type="common">Spirochaeta smaragdinae</name>
    <dbReference type="NCBI Taxonomy" id="573413"/>
    <lineage>
        <taxon>Bacteria</taxon>
        <taxon>Pseudomonadati</taxon>
        <taxon>Spirochaetota</taxon>
        <taxon>Spirochaetia</taxon>
        <taxon>Spirochaetales</taxon>
        <taxon>Spirochaetaceae</taxon>
        <taxon>Sediminispirochaeta</taxon>
    </lineage>
</organism>
<dbReference type="GO" id="GO:0015098">
    <property type="term" value="F:molybdate ion transmembrane transporter activity"/>
    <property type="evidence" value="ECO:0007669"/>
    <property type="project" value="InterPro"/>
</dbReference>
<dbReference type="PROSITE" id="PS51866">
    <property type="entry name" value="MOP"/>
    <property type="match status" value="1"/>
</dbReference>
<dbReference type="GO" id="GO:0016887">
    <property type="term" value="F:ATP hydrolysis activity"/>
    <property type="evidence" value="ECO:0007669"/>
    <property type="project" value="InterPro"/>
</dbReference>
<sequence>MSLSFDIELPRRNFLLQLKADFGDQTIGVFGPSGAGKTSLFSLLAGLERPSAGKIALNGKVITDTEKQIYLPPNKRKIGVVFQEKLLFPHLSIKENILFGERYVKEKRIRFDDVVELLELSPLLNSMPNSVSGGEQQRAAIARALLTSPEMLLLDEPFNAVDANLRKTMLPYLRKLRDELKIPLLIISHDLPDIQRLTNMVYLIEQGRCVGFGEIINLINSGTAVTGEQGVVNTLNLIKPEKIDEGLFQCRAEGLNNGTVIRTPFAPADSFTMTIHPEEIALSITPVPNISIQNQLKGTVVNLIKKEHSLYCIINAGVPLIAKITADSQKRLGIGVGTELYCLFKAHSLML</sequence>
<dbReference type="InterPro" id="IPR003439">
    <property type="entry name" value="ABC_transporter-like_ATP-bd"/>
</dbReference>
<keyword evidence="2" id="KW-1003">Cell membrane</keyword>
<dbReference type="Gene3D" id="2.40.50.100">
    <property type="match status" value="1"/>
</dbReference>
<dbReference type="OrthoDB" id="9802264at2"/>
<evidence type="ECO:0000313" key="13">
    <source>
        <dbReference type="Proteomes" id="UP000002318"/>
    </source>
</evidence>
<dbReference type="STRING" id="573413.Spirs_3013"/>
<keyword evidence="13" id="KW-1185">Reference proteome</keyword>
<feature type="domain" description="Mop" evidence="11">
    <location>
        <begin position="289"/>
        <end position="351"/>
    </location>
</feature>
<dbReference type="InterPro" id="IPR027417">
    <property type="entry name" value="P-loop_NTPase"/>
</dbReference>
<dbReference type="InterPro" id="IPR005116">
    <property type="entry name" value="Transp-assoc_OB_typ1"/>
</dbReference>
<keyword evidence="8" id="KW-0472">Membrane</keyword>
<proteinExistence type="predicted"/>
<dbReference type="EMBL" id="CP002116">
    <property type="protein sequence ID" value="ADK82115.1"/>
    <property type="molecule type" value="Genomic_DNA"/>
</dbReference>
<dbReference type="PROSITE" id="PS50893">
    <property type="entry name" value="ABC_TRANSPORTER_2"/>
    <property type="match status" value="1"/>
</dbReference>
<gene>
    <name evidence="12" type="ordered locus">Spirs_3013</name>
</gene>
<dbReference type="InterPro" id="IPR017871">
    <property type="entry name" value="ABC_transporter-like_CS"/>
</dbReference>
<reference evidence="12 13" key="1">
    <citation type="journal article" date="2010" name="Stand. Genomic Sci.">
        <title>Complete genome sequence of Spirochaeta smaragdinae type strain (SEBR 4228).</title>
        <authorList>
            <person name="Mavromatis K."/>
            <person name="Yasawong M."/>
            <person name="Chertkov O."/>
            <person name="Lapidus A."/>
            <person name="Lucas S."/>
            <person name="Nolan M."/>
            <person name="Del Rio T.G."/>
            <person name="Tice H."/>
            <person name="Cheng J.F."/>
            <person name="Pitluck S."/>
            <person name="Liolios K."/>
            <person name="Ivanova N."/>
            <person name="Tapia R."/>
            <person name="Han C."/>
            <person name="Bruce D."/>
            <person name="Goodwin L."/>
            <person name="Pati A."/>
            <person name="Chen A."/>
            <person name="Palaniappan K."/>
            <person name="Land M."/>
            <person name="Hauser L."/>
            <person name="Chang Y.J."/>
            <person name="Jeffries C.D."/>
            <person name="Detter J.C."/>
            <person name="Rohde M."/>
            <person name="Brambilla E."/>
            <person name="Spring S."/>
            <person name="Goker M."/>
            <person name="Sikorski J."/>
            <person name="Woyke T."/>
            <person name="Bristow J."/>
            <person name="Eisen J.A."/>
            <person name="Markowitz V."/>
            <person name="Hugenholtz P."/>
            <person name="Klenk H.P."/>
            <person name="Kyrpides N.C."/>
        </authorList>
    </citation>
    <scope>NUCLEOTIDE SEQUENCE [LARGE SCALE GENOMIC DNA]</scope>
    <source>
        <strain evidence="13">DSM 11293 / JCM 15392 / SEBR 4228</strain>
    </source>
</reference>
<keyword evidence="6" id="KW-0067">ATP-binding</keyword>
<evidence type="ECO:0000256" key="1">
    <source>
        <dbReference type="ARBA" id="ARBA00022448"/>
    </source>
</evidence>
<evidence type="ECO:0000256" key="3">
    <source>
        <dbReference type="ARBA" id="ARBA00022505"/>
    </source>
</evidence>
<accession>E1R4M7</accession>
<keyword evidence="3 9" id="KW-0500">Molybdenum</keyword>
<dbReference type="PANTHER" id="PTHR43514">
    <property type="entry name" value="ABC TRANSPORTER I FAMILY MEMBER 10"/>
    <property type="match status" value="1"/>
</dbReference>
<dbReference type="AlphaFoldDB" id="E1R4M7"/>
<dbReference type="InterPro" id="IPR050334">
    <property type="entry name" value="Molybdenum_import_ModC"/>
</dbReference>
<dbReference type="eggNOG" id="COG4148">
    <property type="taxonomic scope" value="Bacteria"/>
</dbReference>
<keyword evidence="7" id="KW-1278">Translocase</keyword>
<evidence type="ECO:0000256" key="8">
    <source>
        <dbReference type="ARBA" id="ARBA00023136"/>
    </source>
</evidence>
<evidence type="ECO:0000256" key="4">
    <source>
        <dbReference type="ARBA" id="ARBA00022519"/>
    </source>
</evidence>
<feature type="domain" description="ABC transporter" evidence="10">
    <location>
        <begin position="7"/>
        <end position="231"/>
    </location>
</feature>
<dbReference type="Pfam" id="PF00005">
    <property type="entry name" value="ABC_tran"/>
    <property type="match status" value="1"/>
</dbReference>
<dbReference type="GO" id="GO:0016020">
    <property type="term" value="C:membrane"/>
    <property type="evidence" value="ECO:0007669"/>
    <property type="project" value="InterPro"/>
</dbReference>
<evidence type="ECO:0000256" key="7">
    <source>
        <dbReference type="ARBA" id="ARBA00022967"/>
    </source>
</evidence>
<dbReference type="InterPro" id="IPR004606">
    <property type="entry name" value="Mop_domain"/>
</dbReference>